<sequence>MFIFRWFLLLISTTLIGIDYANASPIAVESKSVIDTSQPSSNPLAPRKPASDKPVKYSHLLMNHVPIGYGYLDLKTATQRKNEEKPIHFHELVLPGIENKPYEEHLLQHLISDQWFVKNYAVCIVFASRKDVPTILSSNFNMVYNEASSTSNHIQAQNASDGDDTQSLLSTLNTARPTVNRRSYVSSLTDLRRPLLSTDNATSDFSLPLNEIEFMRMDILNKRIKNQIVMHFPEVVTKHLEDSNGGVHVNCADPKQISGLISHVPASWRSARWYEWNVIENWPRYSSGRDNGKKVFC</sequence>
<keyword evidence="1" id="KW-0732">Signal</keyword>
<name>A0A9W9AUQ2_9AGAR</name>
<feature type="signal peptide" evidence="1">
    <location>
        <begin position="1"/>
        <end position="23"/>
    </location>
</feature>
<evidence type="ECO:0000256" key="1">
    <source>
        <dbReference type="SAM" id="SignalP"/>
    </source>
</evidence>
<feature type="chain" id="PRO_5040887418" evidence="1">
    <location>
        <begin position="24"/>
        <end position="297"/>
    </location>
</feature>
<proteinExistence type="predicted"/>
<dbReference type="Proteomes" id="UP001150266">
    <property type="component" value="Unassembled WGS sequence"/>
</dbReference>
<gene>
    <name evidence="2" type="ORF">J3R30DRAFT_3425224</name>
</gene>
<accession>A0A9W9AUQ2</accession>
<protein>
    <submittedName>
        <fullName evidence="2">Uncharacterized protein</fullName>
    </submittedName>
</protein>
<comment type="caution">
    <text evidence="2">The sequence shown here is derived from an EMBL/GenBank/DDBJ whole genome shotgun (WGS) entry which is preliminary data.</text>
</comment>
<dbReference type="EMBL" id="JAOTPV010000001">
    <property type="protein sequence ID" value="KAJ4490792.1"/>
    <property type="molecule type" value="Genomic_DNA"/>
</dbReference>
<dbReference type="AlphaFoldDB" id="A0A9W9AUQ2"/>
<organism evidence="2 3">
    <name type="scientific">Lentinula aciculospora</name>
    <dbReference type="NCBI Taxonomy" id="153920"/>
    <lineage>
        <taxon>Eukaryota</taxon>
        <taxon>Fungi</taxon>
        <taxon>Dikarya</taxon>
        <taxon>Basidiomycota</taxon>
        <taxon>Agaricomycotina</taxon>
        <taxon>Agaricomycetes</taxon>
        <taxon>Agaricomycetidae</taxon>
        <taxon>Agaricales</taxon>
        <taxon>Marasmiineae</taxon>
        <taxon>Omphalotaceae</taxon>
        <taxon>Lentinula</taxon>
    </lineage>
</organism>
<keyword evidence="3" id="KW-1185">Reference proteome</keyword>
<reference evidence="2" key="1">
    <citation type="submission" date="2022-08" db="EMBL/GenBank/DDBJ databases">
        <title>A Global Phylogenomic Analysis of the Shiitake Genus Lentinula.</title>
        <authorList>
            <consortium name="DOE Joint Genome Institute"/>
            <person name="Sierra-Patev S."/>
            <person name="Min B."/>
            <person name="Naranjo-Ortiz M."/>
            <person name="Looney B."/>
            <person name="Konkel Z."/>
            <person name="Slot J.C."/>
            <person name="Sakamoto Y."/>
            <person name="Steenwyk J.L."/>
            <person name="Rokas A."/>
            <person name="Carro J."/>
            <person name="Camarero S."/>
            <person name="Ferreira P."/>
            <person name="Molpeceres G."/>
            <person name="Ruiz-Duenas F.J."/>
            <person name="Serrano A."/>
            <person name="Henrissat B."/>
            <person name="Drula E."/>
            <person name="Hughes K.W."/>
            <person name="Mata J.L."/>
            <person name="Ishikawa N.K."/>
            <person name="Vargas-Isla R."/>
            <person name="Ushijima S."/>
            <person name="Smith C.A."/>
            <person name="Ahrendt S."/>
            <person name="Andreopoulos W."/>
            <person name="He G."/>
            <person name="Labutti K."/>
            <person name="Lipzen A."/>
            <person name="Ng V."/>
            <person name="Riley R."/>
            <person name="Sandor L."/>
            <person name="Barry K."/>
            <person name="Martinez A.T."/>
            <person name="Xiao Y."/>
            <person name="Gibbons J.G."/>
            <person name="Terashima K."/>
            <person name="Grigoriev I.V."/>
            <person name="Hibbett D.S."/>
        </authorList>
    </citation>
    <scope>NUCLEOTIDE SEQUENCE</scope>
    <source>
        <strain evidence="2">JLM2183</strain>
    </source>
</reference>
<evidence type="ECO:0000313" key="2">
    <source>
        <dbReference type="EMBL" id="KAJ4490792.1"/>
    </source>
</evidence>
<evidence type="ECO:0000313" key="3">
    <source>
        <dbReference type="Proteomes" id="UP001150266"/>
    </source>
</evidence>